<dbReference type="AlphaFoldDB" id="A0A101N1L7"/>
<organism evidence="1 2">
    <name type="scientific">Streptomyces pseudovenezuelae</name>
    <dbReference type="NCBI Taxonomy" id="67350"/>
    <lineage>
        <taxon>Bacteria</taxon>
        <taxon>Bacillati</taxon>
        <taxon>Actinomycetota</taxon>
        <taxon>Actinomycetes</taxon>
        <taxon>Kitasatosporales</taxon>
        <taxon>Streptomycetaceae</taxon>
        <taxon>Streptomyces</taxon>
        <taxon>Streptomyces aurantiacus group</taxon>
    </lineage>
</organism>
<protein>
    <submittedName>
        <fullName evidence="1">Uncharacterized protein</fullName>
    </submittedName>
</protein>
<sequence length="220" mass="24554">MVTELWAYSLTWAEVDPLGHPFELDEDAARALAECVAPLLPRADTAKESGRSSLDPVTDFLVERYGRWARGWNWSVGEGDTDGGVVGVWCCASHSVTTADETSALVVAALLEWRDWLEELAERFAALAPPKPLEDPWHWERACARLVTVVADRTQAESGWYRHCMQVLTWFLTRNGIPQERAREIVESAVGGRFDSWVAPDATVVDSVSSRFAQTVEHRA</sequence>
<accession>A0A101N1L7</accession>
<reference evidence="1 2" key="1">
    <citation type="submission" date="2015-10" db="EMBL/GenBank/DDBJ databases">
        <title>Draft genome sequence of Streptomyces pseudovenezuelae DSM 40212, type strain for the species Streptomyces pseudovenezuelae.</title>
        <authorList>
            <person name="Ruckert C."/>
            <person name="Winkler A."/>
            <person name="Kalinowski J."/>
            <person name="Kampfer P."/>
            <person name="Glaeser S."/>
        </authorList>
    </citation>
    <scope>NUCLEOTIDE SEQUENCE [LARGE SCALE GENOMIC DNA]</scope>
    <source>
        <strain evidence="1 2">DSM 40212</strain>
    </source>
</reference>
<name>A0A101N1L7_9ACTN</name>
<dbReference type="OrthoDB" id="3278418at2"/>
<evidence type="ECO:0000313" key="1">
    <source>
        <dbReference type="EMBL" id="KUM84887.1"/>
    </source>
</evidence>
<comment type="caution">
    <text evidence="1">The sequence shown here is derived from an EMBL/GenBank/DDBJ whole genome shotgun (WGS) entry which is preliminary data.</text>
</comment>
<dbReference type="EMBL" id="LMWM01000030">
    <property type="protein sequence ID" value="KUM84887.1"/>
    <property type="molecule type" value="Genomic_DNA"/>
</dbReference>
<proteinExistence type="predicted"/>
<gene>
    <name evidence="1" type="ORF">AQI94_30620</name>
</gene>
<dbReference type="Proteomes" id="UP000053039">
    <property type="component" value="Unassembled WGS sequence"/>
</dbReference>
<evidence type="ECO:0000313" key="2">
    <source>
        <dbReference type="Proteomes" id="UP000053039"/>
    </source>
</evidence>